<reference evidence="2 3" key="1">
    <citation type="submission" date="2018-12" db="EMBL/GenBank/DDBJ databases">
        <title>Draft genome sequence of Xylaria grammica IHI A82.</title>
        <authorList>
            <person name="Buettner E."/>
            <person name="Kellner H."/>
        </authorList>
    </citation>
    <scope>NUCLEOTIDE SEQUENCE [LARGE SCALE GENOMIC DNA]</scope>
    <source>
        <strain evidence="2 3">IHI A82</strain>
    </source>
</reference>
<feature type="region of interest" description="Disordered" evidence="1">
    <location>
        <begin position="451"/>
        <end position="472"/>
    </location>
</feature>
<feature type="region of interest" description="Disordered" evidence="1">
    <location>
        <begin position="1"/>
        <end position="23"/>
    </location>
</feature>
<dbReference type="EMBL" id="RYZI01000579">
    <property type="protein sequence ID" value="RWA04378.1"/>
    <property type="molecule type" value="Genomic_DNA"/>
</dbReference>
<keyword evidence="3" id="KW-1185">Reference proteome</keyword>
<evidence type="ECO:0000313" key="2">
    <source>
        <dbReference type="EMBL" id="RWA04378.1"/>
    </source>
</evidence>
<protein>
    <submittedName>
        <fullName evidence="2">Uncharacterized protein</fullName>
    </submittedName>
</protein>
<feature type="compositionally biased region" description="Polar residues" evidence="1">
    <location>
        <begin position="453"/>
        <end position="466"/>
    </location>
</feature>
<feature type="compositionally biased region" description="Polar residues" evidence="1">
    <location>
        <begin position="372"/>
        <end position="417"/>
    </location>
</feature>
<proteinExistence type="predicted"/>
<evidence type="ECO:0000313" key="3">
    <source>
        <dbReference type="Proteomes" id="UP000286045"/>
    </source>
</evidence>
<organism evidence="2 3">
    <name type="scientific">Xylaria grammica</name>
    <dbReference type="NCBI Taxonomy" id="363999"/>
    <lineage>
        <taxon>Eukaryota</taxon>
        <taxon>Fungi</taxon>
        <taxon>Dikarya</taxon>
        <taxon>Ascomycota</taxon>
        <taxon>Pezizomycotina</taxon>
        <taxon>Sordariomycetes</taxon>
        <taxon>Xylariomycetidae</taxon>
        <taxon>Xylariales</taxon>
        <taxon>Xylariaceae</taxon>
        <taxon>Xylaria</taxon>
    </lineage>
</organism>
<accession>A0A439CQD2</accession>
<dbReference type="AlphaFoldDB" id="A0A439CQD2"/>
<sequence length="868" mass="99133">MQQYNAMNEWSAEPASKATSRTDAARLHDAEPMDFILSSNWVLRIEGVKHFYEVLYKKGENLEIKYDHILHAFRVKCLSHEEVRVVSVVKDTLDKVVQEEAEKGIETSSRITSLADWRKDGLRLDEEVIIPTKYSFPCDVAACSIQDTWDIPEAWFMSGITTTAMLPERALSKLKGLTGAVLITSSNRRTVYVGGSRIDKVADAKRKLSTLAQFFSLIPRNIPQVVEIFLYDEGERSTTGEYRYVADGNDKLLRSYILDRFDWPHPVERYPTVFLKSVLVRLNPHREPWKDTQLLSDTVLPVVKESQTEEGFAAFGSNVWKYPTKSIHSGSSLPISDVSTTQLGRSPSAPQHILRPEIESWVSKLPVPNGHEPSSSRQKYSAIVSQTPKKATEHPASSTNDLIDISTPPTTHSQSETNELDPFKYLWNRYRPLHTAWTPNHEEDRIGELDPKTSLSTETHGPQIAQNDERASRPFHVTVNQKAGSPVDRNTFPPVDPDMVISISRSLAVLMEPLRMWSGIVDLRIDLGRFYFLNVKASHIQDPGDDDDGKRYKLSRIRAELNNKHKANDKLLFTRVLTNLGAEANYLAHMRDERGKEIWRRPGNERSSTYEFICRSKTLEGVELNFIVSVDAMRFSSGAKQFKPDQNCFAVHCTKHVWDFRLVLSVSQNLDDTCVRFAEELVGSLRVMPQNDGIPELDVSYDKGYDVEILAVRTRNTACCTSEISSIITHPTHSTPHTDVQRLYISEVWEMALRAKSDIEQRIQLKFARYKNNERPGMPLLWYEAVLKSDTFSMAFEQNEKLEFGEEVRWTTEELLKTGAVWELIRTAAFMVKKMDGVGFWNDNHQAELQHRVISSRPAGRQNTPRFW</sequence>
<evidence type="ECO:0000256" key="1">
    <source>
        <dbReference type="SAM" id="MobiDB-lite"/>
    </source>
</evidence>
<feature type="region of interest" description="Disordered" evidence="1">
    <location>
        <begin position="364"/>
        <end position="417"/>
    </location>
</feature>
<name>A0A439CQD2_9PEZI</name>
<comment type="caution">
    <text evidence="2">The sequence shown here is derived from an EMBL/GenBank/DDBJ whole genome shotgun (WGS) entry which is preliminary data.</text>
</comment>
<gene>
    <name evidence="2" type="ORF">EKO27_g10725</name>
</gene>
<dbReference type="Proteomes" id="UP000286045">
    <property type="component" value="Unassembled WGS sequence"/>
</dbReference>